<dbReference type="PANTHER" id="PTHR48111">
    <property type="entry name" value="REGULATOR OF RPOS"/>
    <property type="match status" value="1"/>
</dbReference>
<dbReference type="KEGG" id="scl:sce6445"/>
<dbReference type="STRING" id="448385.sce6445"/>
<evidence type="ECO:0000256" key="2">
    <source>
        <dbReference type="ARBA" id="ARBA00023012"/>
    </source>
</evidence>
<organism evidence="9 10">
    <name type="scientific">Sorangium cellulosum (strain So ce56)</name>
    <name type="common">Polyangium cellulosum (strain So ce56)</name>
    <dbReference type="NCBI Taxonomy" id="448385"/>
    <lineage>
        <taxon>Bacteria</taxon>
        <taxon>Pseudomonadati</taxon>
        <taxon>Myxococcota</taxon>
        <taxon>Polyangia</taxon>
        <taxon>Polyangiales</taxon>
        <taxon>Polyangiaceae</taxon>
        <taxon>Sorangium</taxon>
    </lineage>
</organism>
<evidence type="ECO:0000256" key="6">
    <source>
        <dbReference type="PROSITE-ProRule" id="PRU01091"/>
    </source>
</evidence>
<keyword evidence="10" id="KW-1185">Reference proteome</keyword>
<dbReference type="InterPro" id="IPR039420">
    <property type="entry name" value="WalR-like"/>
</dbReference>
<evidence type="ECO:0000256" key="5">
    <source>
        <dbReference type="ARBA" id="ARBA00023163"/>
    </source>
</evidence>
<feature type="DNA-binding region" description="OmpR/PhoB-type" evidence="6">
    <location>
        <begin position="133"/>
        <end position="228"/>
    </location>
</feature>
<keyword evidence="5" id="KW-0804">Transcription</keyword>
<dbReference type="eggNOG" id="COG0745">
    <property type="taxonomic scope" value="Bacteria"/>
</dbReference>
<dbReference type="PANTHER" id="PTHR48111:SF1">
    <property type="entry name" value="TWO-COMPONENT RESPONSE REGULATOR ORR33"/>
    <property type="match status" value="1"/>
</dbReference>
<dbReference type="AlphaFoldDB" id="A9GKN3"/>
<keyword evidence="4 6" id="KW-0238">DNA-binding</keyword>
<dbReference type="SUPFAM" id="SSF46894">
    <property type="entry name" value="C-terminal effector domain of the bipartite response regulators"/>
    <property type="match status" value="1"/>
</dbReference>
<dbReference type="InterPro" id="IPR036388">
    <property type="entry name" value="WH-like_DNA-bd_sf"/>
</dbReference>
<keyword evidence="3" id="KW-0805">Transcription regulation</keyword>
<dbReference type="BioCyc" id="SCEL448385:SCE_RS33050-MONOMER"/>
<keyword evidence="1" id="KW-0597">Phosphoprotein</keyword>
<dbReference type="Proteomes" id="UP000002139">
    <property type="component" value="Chromosome"/>
</dbReference>
<evidence type="ECO:0000313" key="9">
    <source>
        <dbReference type="EMBL" id="CAN96614.1"/>
    </source>
</evidence>
<dbReference type="GO" id="GO:0005829">
    <property type="term" value="C:cytosol"/>
    <property type="evidence" value="ECO:0007669"/>
    <property type="project" value="TreeGrafter"/>
</dbReference>
<feature type="domain" description="OmpR/PhoB-type" evidence="8">
    <location>
        <begin position="133"/>
        <end position="228"/>
    </location>
</feature>
<evidence type="ECO:0000256" key="3">
    <source>
        <dbReference type="ARBA" id="ARBA00023015"/>
    </source>
</evidence>
<dbReference type="GO" id="GO:0032993">
    <property type="term" value="C:protein-DNA complex"/>
    <property type="evidence" value="ECO:0007669"/>
    <property type="project" value="TreeGrafter"/>
</dbReference>
<dbReference type="EMBL" id="AM746676">
    <property type="protein sequence ID" value="CAN96614.1"/>
    <property type="molecule type" value="Genomic_DNA"/>
</dbReference>
<feature type="compositionally biased region" description="Acidic residues" evidence="7">
    <location>
        <begin position="263"/>
        <end position="287"/>
    </location>
</feature>
<gene>
    <name evidence="9" type="ordered locus">sce6445</name>
</gene>
<dbReference type="GO" id="GO:0000976">
    <property type="term" value="F:transcription cis-regulatory region binding"/>
    <property type="evidence" value="ECO:0007669"/>
    <property type="project" value="TreeGrafter"/>
</dbReference>
<name>A9GKN3_SORC5</name>
<evidence type="ECO:0000259" key="8">
    <source>
        <dbReference type="PROSITE" id="PS51755"/>
    </source>
</evidence>
<dbReference type="SMART" id="SM00862">
    <property type="entry name" value="Trans_reg_C"/>
    <property type="match status" value="1"/>
</dbReference>
<evidence type="ECO:0000256" key="4">
    <source>
        <dbReference type="ARBA" id="ARBA00023125"/>
    </source>
</evidence>
<accession>A9GKN3</accession>
<dbReference type="HOGENOM" id="CLU_891107_0_0_7"/>
<dbReference type="InterPro" id="IPR016032">
    <property type="entry name" value="Sig_transdc_resp-reg_C-effctor"/>
</dbReference>
<sequence>MARRSFIAIVGHGPDLERDEGAASVLRSLGADVRTLDLWDDPPRLFHDDESKARAIVVEALDRPDLAAAALRALRREPRLEEVGALVAVSVAQIARIEPSSGFDDFLLVPYVPAELYARVRLVEWRRSEFATEERVKVGAIVIDRAAHDVSVGGMHVPLTAKEFALLSYVCERRGKVVSRTELLRRVWGSQYEGGARTVDIHVRRLRAKLGAALPLVTLRGAGYRLESPIPGAGGPEGGDASRALQRSGAGEEAQGDERGELRDEDEDEDSDDEGDEDEGEGDEEEAAQAKRRAAPSVSDATPPGRERRITR</sequence>
<dbReference type="GO" id="GO:0006355">
    <property type="term" value="P:regulation of DNA-templated transcription"/>
    <property type="evidence" value="ECO:0007669"/>
    <property type="project" value="InterPro"/>
</dbReference>
<reference evidence="9 10" key="1">
    <citation type="journal article" date="2007" name="Nat. Biotechnol.">
        <title>Complete genome sequence of the myxobacterium Sorangium cellulosum.</title>
        <authorList>
            <person name="Schneiker S."/>
            <person name="Perlova O."/>
            <person name="Kaiser O."/>
            <person name="Gerth K."/>
            <person name="Alici A."/>
            <person name="Altmeyer M.O."/>
            <person name="Bartels D."/>
            <person name="Bekel T."/>
            <person name="Beyer S."/>
            <person name="Bode E."/>
            <person name="Bode H.B."/>
            <person name="Bolten C.J."/>
            <person name="Choudhuri J.V."/>
            <person name="Doss S."/>
            <person name="Elnakady Y.A."/>
            <person name="Frank B."/>
            <person name="Gaigalat L."/>
            <person name="Goesmann A."/>
            <person name="Groeger C."/>
            <person name="Gross F."/>
            <person name="Jelsbak L."/>
            <person name="Jelsbak L."/>
            <person name="Kalinowski J."/>
            <person name="Kegler C."/>
            <person name="Knauber T."/>
            <person name="Konietzny S."/>
            <person name="Kopp M."/>
            <person name="Krause L."/>
            <person name="Krug D."/>
            <person name="Linke B."/>
            <person name="Mahmud T."/>
            <person name="Martinez-Arias R."/>
            <person name="McHardy A.C."/>
            <person name="Merai M."/>
            <person name="Meyer F."/>
            <person name="Mormann S."/>
            <person name="Munoz-Dorado J."/>
            <person name="Perez J."/>
            <person name="Pradella S."/>
            <person name="Rachid S."/>
            <person name="Raddatz G."/>
            <person name="Rosenau F."/>
            <person name="Rueckert C."/>
            <person name="Sasse F."/>
            <person name="Scharfe M."/>
            <person name="Schuster S.C."/>
            <person name="Suen G."/>
            <person name="Treuner-Lange A."/>
            <person name="Velicer G.J."/>
            <person name="Vorholter F.-J."/>
            <person name="Weissman K.J."/>
            <person name="Welch R.D."/>
            <person name="Wenzel S.C."/>
            <person name="Whitworth D.E."/>
            <person name="Wilhelm S."/>
            <person name="Wittmann C."/>
            <person name="Bloecker H."/>
            <person name="Puehler A."/>
            <person name="Mueller R."/>
        </authorList>
    </citation>
    <scope>NUCLEOTIDE SEQUENCE [LARGE SCALE GENOMIC DNA]</scope>
    <source>
        <strain evidence="10">So ce56</strain>
    </source>
</reference>
<dbReference type="Pfam" id="PF00486">
    <property type="entry name" value="Trans_reg_C"/>
    <property type="match status" value="1"/>
</dbReference>
<dbReference type="PROSITE" id="PS51755">
    <property type="entry name" value="OMPR_PHOB"/>
    <property type="match status" value="1"/>
</dbReference>
<evidence type="ECO:0000256" key="1">
    <source>
        <dbReference type="ARBA" id="ARBA00022553"/>
    </source>
</evidence>
<keyword evidence="2" id="KW-0902">Two-component regulatory system</keyword>
<feature type="region of interest" description="Disordered" evidence="7">
    <location>
        <begin position="228"/>
        <end position="312"/>
    </location>
</feature>
<dbReference type="InterPro" id="IPR001867">
    <property type="entry name" value="OmpR/PhoB-type_DNA-bd"/>
</dbReference>
<evidence type="ECO:0000256" key="7">
    <source>
        <dbReference type="SAM" id="MobiDB-lite"/>
    </source>
</evidence>
<proteinExistence type="predicted"/>
<evidence type="ECO:0000313" key="10">
    <source>
        <dbReference type="Proteomes" id="UP000002139"/>
    </source>
</evidence>
<dbReference type="Gene3D" id="1.10.10.10">
    <property type="entry name" value="Winged helix-like DNA-binding domain superfamily/Winged helix DNA-binding domain"/>
    <property type="match status" value="1"/>
</dbReference>
<dbReference type="CDD" id="cd00383">
    <property type="entry name" value="trans_reg_C"/>
    <property type="match status" value="1"/>
</dbReference>
<dbReference type="GO" id="GO:0000156">
    <property type="term" value="F:phosphorelay response regulator activity"/>
    <property type="evidence" value="ECO:0007669"/>
    <property type="project" value="TreeGrafter"/>
</dbReference>
<protein>
    <submittedName>
        <fullName evidence="9">Sorangium cellulosum 'So ce 56' complete genome</fullName>
    </submittedName>
</protein>